<sequence>MIVLVLILTLTWMALQSSFTLPDLIVGLALSYGIVALASRFLSVPFVNGGLGRPRMDTRNYARLTFKWIAFIGFALWSVVKSNIDMARIVLFRRVADIRPGIIAIPLDVKSDAGITVLANLITLTPGTVSLDISTDRRTIYIHCIDVQDADAVRDDIKQNFERRVMELLP</sequence>
<comment type="subcellular location">
    <subcellularLocation>
        <location evidence="1">Cell membrane</location>
        <topology evidence="1">Multi-pass membrane protein</topology>
    </subcellularLocation>
</comment>
<dbReference type="AlphaFoldDB" id="A0A178MF30"/>
<keyword evidence="6 7" id="KW-0472">Membrane</keyword>
<dbReference type="GO" id="GO:0008324">
    <property type="term" value="F:monoatomic cation transmembrane transporter activity"/>
    <property type="evidence" value="ECO:0007669"/>
    <property type="project" value="InterPro"/>
</dbReference>
<dbReference type="GO" id="GO:0005886">
    <property type="term" value="C:plasma membrane"/>
    <property type="evidence" value="ECO:0007669"/>
    <property type="project" value="UniProtKB-SubCell"/>
</dbReference>
<comment type="caution">
    <text evidence="8">The sequence shown here is derived from an EMBL/GenBank/DDBJ whole genome shotgun (WGS) entry which is preliminary data.</text>
</comment>
<protein>
    <submittedName>
        <fullName evidence="8">Cation transporter</fullName>
    </submittedName>
</protein>
<keyword evidence="3" id="KW-1003">Cell membrane</keyword>
<dbReference type="PIRSF" id="PIRSF019239">
    <property type="entry name" value="MrpE"/>
    <property type="match status" value="1"/>
</dbReference>
<dbReference type="PANTHER" id="PTHR34584:SF1">
    <property type="entry name" value="NA(+)_H(+) ANTIPORTER SUBUNIT E1"/>
    <property type="match status" value="1"/>
</dbReference>
<evidence type="ECO:0000256" key="5">
    <source>
        <dbReference type="ARBA" id="ARBA00022989"/>
    </source>
</evidence>
<gene>
    <name evidence="8" type="ORF">A6A03_11940</name>
</gene>
<feature type="transmembrane region" description="Helical" evidence="7">
    <location>
        <begin position="30"/>
        <end position="49"/>
    </location>
</feature>
<organism evidence="8 9">
    <name type="scientific">Chloroflexus islandicus</name>
    <dbReference type="NCBI Taxonomy" id="1707952"/>
    <lineage>
        <taxon>Bacteria</taxon>
        <taxon>Bacillati</taxon>
        <taxon>Chloroflexota</taxon>
        <taxon>Chloroflexia</taxon>
        <taxon>Chloroflexales</taxon>
        <taxon>Chloroflexineae</taxon>
        <taxon>Chloroflexaceae</taxon>
        <taxon>Chloroflexus</taxon>
    </lineage>
</organism>
<feature type="transmembrane region" description="Helical" evidence="7">
    <location>
        <begin position="61"/>
        <end position="80"/>
    </location>
</feature>
<evidence type="ECO:0000313" key="8">
    <source>
        <dbReference type="EMBL" id="OAN46504.1"/>
    </source>
</evidence>
<comment type="similarity">
    <text evidence="2">Belongs to the CPA3 antiporters (TC 2.A.63) subunit E family.</text>
</comment>
<evidence type="ECO:0000256" key="4">
    <source>
        <dbReference type="ARBA" id="ARBA00022692"/>
    </source>
</evidence>
<evidence type="ECO:0000256" key="7">
    <source>
        <dbReference type="SAM" id="Phobius"/>
    </source>
</evidence>
<evidence type="ECO:0000256" key="6">
    <source>
        <dbReference type="ARBA" id="ARBA00023136"/>
    </source>
</evidence>
<keyword evidence="9" id="KW-1185">Reference proteome</keyword>
<dbReference type="InterPro" id="IPR002758">
    <property type="entry name" value="Cation_antiport_E"/>
</dbReference>
<dbReference type="STRING" id="1707952.A6A03_11940"/>
<evidence type="ECO:0000256" key="1">
    <source>
        <dbReference type="ARBA" id="ARBA00004651"/>
    </source>
</evidence>
<evidence type="ECO:0000256" key="3">
    <source>
        <dbReference type="ARBA" id="ARBA00022475"/>
    </source>
</evidence>
<keyword evidence="4 7" id="KW-0812">Transmembrane</keyword>
<accession>A0A178MF30</accession>
<evidence type="ECO:0000313" key="9">
    <source>
        <dbReference type="Proteomes" id="UP000078287"/>
    </source>
</evidence>
<dbReference type="EMBL" id="LWQS01000043">
    <property type="protein sequence ID" value="OAN46504.1"/>
    <property type="molecule type" value="Genomic_DNA"/>
</dbReference>
<name>A0A178MF30_9CHLR</name>
<evidence type="ECO:0000256" key="2">
    <source>
        <dbReference type="ARBA" id="ARBA00006228"/>
    </source>
</evidence>
<dbReference type="Pfam" id="PF01899">
    <property type="entry name" value="MNHE"/>
    <property type="match status" value="1"/>
</dbReference>
<proteinExistence type="inferred from homology"/>
<dbReference type="RefSeq" id="WP_066785506.1">
    <property type="nucleotide sequence ID" value="NZ_LWQS01000043.1"/>
</dbReference>
<dbReference type="OrthoDB" id="9800498at2"/>
<dbReference type="PANTHER" id="PTHR34584">
    <property type="entry name" value="NA(+)/H(+) ANTIPORTER SUBUNIT E1"/>
    <property type="match status" value="1"/>
</dbReference>
<keyword evidence="5 7" id="KW-1133">Transmembrane helix</keyword>
<dbReference type="Proteomes" id="UP000078287">
    <property type="component" value="Unassembled WGS sequence"/>
</dbReference>
<reference evidence="8 9" key="1">
    <citation type="submission" date="2016-04" db="EMBL/GenBank/DDBJ databases">
        <title>Chloroflexus islandicus sp. nov., a thermophilic filamentous anoxygenic phototrophic bacterium from geyser Strokkur (Iceland).</title>
        <authorList>
            <person name="Gaisin V.A."/>
            <person name="Kalashnikov A.M."/>
            <person name="Sukhacheva M.V."/>
            <person name="Grouzdev D.S."/>
            <person name="Ivanov T.M."/>
            <person name="Kuznetsov B."/>
            <person name="Gorlenko V.M."/>
        </authorList>
    </citation>
    <scope>NUCLEOTIDE SEQUENCE [LARGE SCALE GENOMIC DNA]</scope>
    <source>
        <strain evidence="9">isl-2</strain>
    </source>
</reference>